<gene>
    <name evidence="1" type="ORF">KTH89_06860</name>
</gene>
<protein>
    <submittedName>
        <fullName evidence="1">Uncharacterized protein</fullName>
    </submittedName>
</protein>
<sequence>MKKDDKSQDKTYREVLDATKKLERAEARHDRIKSMSMEEKVLLLHSGNDNIKETFLRMMESEKWKMEDGEYPAPETLEQMLSDLPKFSLIKGHTARTWEQVLTDYNKNSMLKLCRLLDAEVVSGWNKTRLAASVVKTLTQMPMTWIGLYNEETVNLFEEIMGLETGGELDAFEMALPLERLVLSGLIDLSFDEKTHTVSVMVPENASEAFGRIFYESANQKLIVKLNGWEEIVRGACNMYGMVEIEHLLAIFRASGDKTPVNQWANFIKDRFILWEELYMFEKDEQFFVSLISEADCGEILAQRGKYPDLEYRDFTPEDIRDMYRHEYFPKQDYYREMVEKFQTNLDMSEEIAESLTRHCTNLAMTGASIREMMEMMGVMTGIGEDGGRERIRRLVTNLRKKVPQYGLKGHSLEEVRGGYTVI</sequence>
<keyword evidence="2" id="KW-1185">Reference proteome</keyword>
<dbReference type="RefSeq" id="WP_238721160.1">
    <property type="nucleotide sequence ID" value="NZ_JAHQCW010000008.1"/>
</dbReference>
<dbReference type="Proteomes" id="UP000712157">
    <property type="component" value="Unassembled WGS sequence"/>
</dbReference>
<accession>A0A949JW43</accession>
<proteinExistence type="predicted"/>
<dbReference type="EMBL" id="JAHQCW010000008">
    <property type="protein sequence ID" value="MBU9736253.1"/>
    <property type="molecule type" value="Genomic_DNA"/>
</dbReference>
<reference evidence="1" key="1">
    <citation type="submission" date="2021-06" db="EMBL/GenBank/DDBJ databases">
        <title>Description of novel taxa of the family Lachnospiraceae.</title>
        <authorList>
            <person name="Chaplin A.V."/>
            <person name="Sokolova S.R."/>
            <person name="Pikina A.P."/>
            <person name="Korzhanova M."/>
            <person name="Belova V."/>
            <person name="Korostin D."/>
            <person name="Efimov B.A."/>
        </authorList>
    </citation>
    <scope>NUCLEOTIDE SEQUENCE</scope>
    <source>
        <strain evidence="1">ASD5720</strain>
    </source>
</reference>
<name>A0A949JW43_9FIRM</name>
<evidence type="ECO:0000313" key="1">
    <source>
        <dbReference type="EMBL" id="MBU9736253.1"/>
    </source>
</evidence>
<comment type="caution">
    <text evidence="1">The sequence shown here is derived from an EMBL/GenBank/DDBJ whole genome shotgun (WGS) entry which is preliminary data.</text>
</comment>
<evidence type="ECO:0000313" key="2">
    <source>
        <dbReference type="Proteomes" id="UP000712157"/>
    </source>
</evidence>
<dbReference type="AlphaFoldDB" id="A0A949JW43"/>
<organism evidence="1 2">
    <name type="scientific">Diplocloster agilis</name>
    <dbReference type="NCBI Taxonomy" id="2850323"/>
    <lineage>
        <taxon>Bacteria</taxon>
        <taxon>Bacillati</taxon>
        <taxon>Bacillota</taxon>
        <taxon>Clostridia</taxon>
        <taxon>Lachnospirales</taxon>
        <taxon>Lachnospiraceae</taxon>
        <taxon>Diplocloster</taxon>
    </lineage>
</organism>